<evidence type="ECO:0000313" key="2">
    <source>
        <dbReference type="Proteomes" id="UP000191057"/>
    </source>
</evidence>
<sequence length="388" mass="44989">MEKLCPKKGEVSLQNVMDQVLKKIESGGYSRRNFAEKISVSRETFRRGLTCEYEMDVDVFFKSIDLLVDNSIEKREIIRKFFSACESNSNLEVALIYCQVQGEYNLMQQLIEKHKKKTNLQIFFSIYKLFNKRNNNELKGQALYDELNKKRFSSNPHCQVMVNILYMLALADKPNNNAIIEYVDKIEENLVKISEGYIKDYLSMLVNERKAYMYLWRVKLDECRETCYKIISSFLDIPIVKATALCCLGESYQFDSPIMSEECIGQAIEKLEEVNVPVKAQKYIAFQSTLAHVRLTNNFNIDKIDASVIHENERASYEFNHGDRELGISIFEELKRKGFTPFQRLSYSKCVGDIEGIKQALLEFELAGLSFYGQLCKDILMNKGEVTQ</sequence>
<proteinExistence type="predicted"/>
<evidence type="ECO:0000313" key="1">
    <source>
        <dbReference type="EMBL" id="AQY39426.1"/>
    </source>
</evidence>
<dbReference type="Pfam" id="PF22871">
    <property type="entry name" value="AimR"/>
    <property type="match status" value="1"/>
</dbReference>
<name>A0A9W3TDL3_BACTU</name>
<organism evidence="1 2">
    <name type="scientific">Bacillus thuringiensis</name>
    <dbReference type="NCBI Taxonomy" id="1428"/>
    <lineage>
        <taxon>Bacteria</taxon>
        <taxon>Bacillati</taxon>
        <taxon>Bacillota</taxon>
        <taxon>Bacilli</taxon>
        <taxon>Bacillales</taxon>
        <taxon>Bacillaceae</taxon>
        <taxon>Bacillus</taxon>
        <taxon>Bacillus cereus group</taxon>
    </lineage>
</organism>
<dbReference type="NCBIfam" id="NF038310">
    <property type="entry name" value="lysogeny_AimR"/>
    <property type="match status" value="1"/>
</dbReference>
<dbReference type="AlphaFoldDB" id="A0A9W3TDL3"/>
<dbReference type="InterPro" id="IPR047705">
    <property type="entry name" value="AimR-like"/>
</dbReference>
<dbReference type="EMBL" id="CP020002">
    <property type="protein sequence ID" value="AQY39426.1"/>
    <property type="molecule type" value="Genomic_DNA"/>
</dbReference>
<protein>
    <submittedName>
        <fullName evidence="1">Uncharacterized protein</fullName>
    </submittedName>
</protein>
<accession>A0A9W3TDL3</accession>
<gene>
    <name evidence="1" type="ORF">B4918_16345</name>
</gene>
<reference evidence="1 2" key="1">
    <citation type="submission" date="2017-03" db="EMBL/GenBank/DDBJ databases">
        <title>Complete genome sequence of Bacillus thuringiensis L-7601, a novel melanin producing strain.</title>
        <authorList>
            <person name="Cai J."/>
            <person name="Cao Z."/>
            <person name="Tan T."/>
        </authorList>
    </citation>
    <scope>NUCLEOTIDE SEQUENCE [LARGE SCALE GENOMIC DNA]</scope>
    <source>
        <strain evidence="1 2">L-7601</strain>
    </source>
</reference>
<dbReference type="Proteomes" id="UP000191057">
    <property type="component" value="Chromosome"/>
</dbReference>